<evidence type="ECO:0000313" key="2">
    <source>
        <dbReference type="EMBL" id="MDL5039822.1"/>
    </source>
</evidence>
<evidence type="ECO:0000259" key="1">
    <source>
        <dbReference type="Pfam" id="PF04754"/>
    </source>
</evidence>
<reference evidence="2" key="1">
    <citation type="submission" date="2023-06" db="EMBL/GenBank/DDBJ databases">
        <title>Probiogenomic evaluation and L lactic producing Weizmannia coaggulans BKMTCR2-2 from tree bark.</title>
        <authorList>
            <person name="Mahittikon J."/>
            <person name="Tanasupawat S."/>
        </authorList>
    </citation>
    <scope>NUCLEOTIDE SEQUENCE</scope>
    <source>
        <strain evidence="2">BKMTCR2-2</strain>
    </source>
</reference>
<dbReference type="Pfam" id="PF04754">
    <property type="entry name" value="Transposase_31"/>
    <property type="match status" value="1"/>
</dbReference>
<dbReference type="RefSeq" id="WP_285958360.1">
    <property type="nucleotide sequence ID" value="NZ_JASUZX010000001.1"/>
</dbReference>
<dbReference type="PANTHER" id="PTHR35586:SF1">
    <property type="entry name" value="SLL1691 PROTEIN"/>
    <property type="match status" value="1"/>
</dbReference>
<comment type="caution">
    <text evidence="2">The sequence shown here is derived from an EMBL/GenBank/DDBJ whole genome shotgun (WGS) entry which is preliminary data.</text>
</comment>
<dbReference type="InterPro" id="IPR006842">
    <property type="entry name" value="Transposase_31"/>
</dbReference>
<dbReference type="PANTHER" id="PTHR35586">
    <property type="entry name" value="SLL1691 PROTEIN"/>
    <property type="match status" value="1"/>
</dbReference>
<protein>
    <submittedName>
        <fullName evidence="2">Rpn family recombination-promoting nuclease/putative transposase</fullName>
    </submittedName>
</protein>
<name>A0AAW7C7I3_HEYCO</name>
<dbReference type="Proteomes" id="UP001223084">
    <property type="component" value="Unassembled WGS sequence"/>
</dbReference>
<gene>
    <name evidence="2" type="ORF">QN341_01795</name>
</gene>
<sequence>MELVMEKQAGYNVHDRLFKELIQNFFKEFMEAFFPDVSADLDYRRVRFLSQEQFTDFPGGEQKRVDILAETKVKGKDTVILIHVEPQSYYQKLFPERLFRYYMMISLRHRKPVLPIAVFSYEEKTETPDTYTFAFHNIEILRFHYLSIHLIKKNWRDYIRSNNPVAAALLSKMGYTKKERVQVKLEFLRMLARMEIDPAKMRLLYGFFDFYLKLNEKEEAEVMENIKMLDQDEAAQVLKLPNSYFDRGYRKGKEEGREEGEEKLKRFIANLLKNQVDLKIIAQASGLSEEEILKIKRQIEGGKH</sequence>
<accession>A0AAW7C7I3</accession>
<organism evidence="2 3">
    <name type="scientific">Heyndrickxia coagulans</name>
    <name type="common">Weizmannia coagulans</name>
    <dbReference type="NCBI Taxonomy" id="1398"/>
    <lineage>
        <taxon>Bacteria</taxon>
        <taxon>Bacillati</taxon>
        <taxon>Bacillota</taxon>
        <taxon>Bacilli</taxon>
        <taxon>Bacillales</taxon>
        <taxon>Bacillaceae</taxon>
        <taxon>Heyndrickxia</taxon>
    </lineage>
</organism>
<dbReference type="EMBL" id="JASUZX010000001">
    <property type="protein sequence ID" value="MDL5039822.1"/>
    <property type="molecule type" value="Genomic_DNA"/>
</dbReference>
<proteinExistence type="predicted"/>
<dbReference type="AlphaFoldDB" id="A0AAW7C7I3"/>
<feature type="domain" description="Transposase (putative) YhgA-like" evidence="1">
    <location>
        <begin position="13"/>
        <end position="111"/>
    </location>
</feature>
<evidence type="ECO:0000313" key="3">
    <source>
        <dbReference type="Proteomes" id="UP001223084"/>
    </source>
</evidence>